<feature type="domain" description="4Fe-4S ferredoxin-type" evidence="5">
    <location>
        <begin position="90"/>
        <end position="110"/>
    </location>
</feature>
<protein>
    <submittedName>
        <fullName evidence="7">Uncharacterized protein</fullName>
    </submittedName>
</protein>
<proteinExistence type="predicted"/>
<sequence>MQPLRGQNNVQGGGDMGAIPNRLPGFQDILDPVARGKFERTWETVIQPRYGMTLTGMFEAMESRELRAVYCIGENPAQSEADSEQARIDNELYVRDDDKCILCLKCVDACGEQWQNTFAIAVAGRGFDARISVEQDAPLTDSVCAYCGVGCNLTLHVQDNEIVKVTSAHDNPVTHGNLCIKGRFGYQHVQQR</sequence>
<evidence type="ECO:0000259" key="6">
    <source>
        <dbReference type="PROSITE" id="PS51669"/>
    </source>
</evidence>
<evidence type="ECO:0000313" key="8">
    <source>
        <dbReference type="Proteomes" id="UP000599437"/>
    </source>
</evidence>
<dbReference type="Gene3D" id="2.20.25.90">
    <property type="entry name" value="ADC-like domains"/>
    <property type="match status" value="1"/>
</dbReference>
<keyword evidence="4" id="KW-0411">Iron-sulfur</keyword>
<dbReference type="PANTHER" id="PTHR43105:SF10">
    <property type="entry name" value="NADH-QUINONE OXIDOREDUCTASE SUBUNIT G"/>
    <property type="match status" value="1"/>
</dbReference>
<keyword evidence="3" id="KW-0408">Iron</keyword>
<evidence type="ECO:0000256" key="4">
    <source>
        <dbReference type="ARBA" id="ARBA00023014"/>
    </source>
</evidence>
<feature type="domain" description="4Fe-4S Mo/W bis-MGD-type" evidence="6">
    <location>
        <begin position="137"/>
        <end position="192"/>
    </location>
</feature>
<dbReference type="InterPro" id="IPR017896">
    <property type="entry name" value="4Fe4S_Fe-S-bd"/>
</dbReference>
<dbReference type="Proteomes" id="UP000599437">
    <property type="component" value="Unassembled WGS sequence"/>
</dbReference>
<keyword evidence="2" id="KW-0479">Metal-binding</keyword>
<evidence type="ECO:0000256" key="3">
    <source>
        <dbReference type="ARBA" id="ARBA00023004"/>
    </source>
</evidence>
<evidence type="ECO:0000256" key="1">
    <source>
        <dbReference type="ARBA" id="ARBA00022485"/>
    </source>
</evidence>
<dbReference type="SUPFAM" id="SSF54862">
    <property type="entry name" value="4Fe-4S ferredoxins"/>
    <property type="match status" value="1"/>
</dbReference>
<comment type="caution">
    <text evidence="7">The sequence shown here is derived from an EMBL/GenBank/DDBJ whole genome shotgun (WGS) entry which is preliminary data.</text>
</comment>
<dbReference type="EMBL" id="BMVO01000010">
    <property type="protein sequence ID" value="GHB08883.1"/>
    <property type="molecule type" value="Genomic_DNA"/>
</dbReference>
<gene>
    <name evidence="7" type="ORF">GCM10010346_35110</name>
</gene>
<evidence type="ECO:0000256" key="2">
    <source>
        <dbReference type="ARBA" id="ARBA00022723"/>
    </source>
</evidence>
<dbReference type="PANTHER" id="PTHR43105">
    <property type="entry name" value="RESPIRATORY NITRATE REDUCTASE"/>
    <property type="match status" value="1"/>
</dbReference>
<dbReference type="PROSITE" id="PS00198">
    <property type="entry name" value="4FE4S_FER_1"/>
    <property type="match status" value="1"/>
</dbReference>
<organism evidence="7 8">
    <name type="scientific">Streptomyces chryseus</name>
    <dbReference type="NCBI Taxonomy" id="68186"/>
    <lineage>
        <taxon>Bacteria</taxon>
        <taxon>Bacillati</taxon>
        <taxon>Actinomycetota</taxon>
        <taxon>Actinomycetes</taxon>
        <taxon>Kitasatosporales</taxon>
        <taxon>Streptomycetaceae</taxon>
        <taxon>Streptomyces</taxon>
    </lineage>
</organism>
<keyword evidence="8" id="KW-1185">Reference proteome</keyword>
<dbReference type="InterPro" id="IPR027467">
    <property type="entry name" value="MopterinOxRdtase_cofactor_BS"/>
</dbReference>
<evidence type="ECO:0000259" key="5">
    <source>
        <dbReference type="PROSITE" id="PS51379"/>
    </source>
</evidence>
<reference evidence="8" key="1">
    <citation type="journal article" date="2019" name="Int. J. Syst. Evol. Microbiol.">
        <title>The Global Catalogue of Microorganisms (GCM) 10K type strain sequencing project: providing services to taxonomists for standard genome sequencing and annotation.</title>
        <authorList>
            <consortium name="The Broad Institute Genomics Platform"/>
            <consortium name="The Broad Institute Genome Sequencing Center for Infectious Disease"/>
            <person name="Wu L."/>
            <person name="Ma J."/>
        </authorList>
    </citation>
    <scope>NUCLEOTIDE SEQUENCE [LARGE SCALE GENOMIC DNA]</scope>
    <source>
        <strain evidence="8">JCM 4737</strain>
    </source>
</reference>
<dbReference type="SUPFAM" id="SSF53706">
    <property type="entry name" value="Formate dehydrogenase/DMSO reductase, domains 1-3"/>
    <property type="match status" value="2"/>
</dbReference>
<accession>A0ABQ3DN83</accession>
<name>A0ABQ3DN83_9ACTN</name>
<dbReference type="Gene3D" id="3.40.50.740">
    <property type="match status" value="1"/>
</dbReference>
<evidence type="ECO:0000313" key="7">
    <source>
        <dbReference type="EMBL" id="GHB08883.1"/>
    </source>
</evidence>
<dbReference type="SMART" id="SM00926">
    <property type="entry name" value="Molybdop_Fe4S4"/>
    <property type="match status" value="1"/>
</dbReference>
<dbReference type="PROSITE" id="PS00551">
    <property type="entry name" value="MOLYBDOPTERIN_PROK_1"/>
    <property type="match status" value="1"/>
</dbReference>
<keyword evidence="1" id="KW-0004">4Fe-4S</keyword>
<dbReference type="PROSITE" id="PS51379">
    <property type="entry name" value="4FE4S_FER_2"/>
    <property type="match status" value="1"/>
</dbReference>
<dbReference type="Pfam" id="PF04879">
    <property type="entry name" value="Molybdop_Fe4S4"/>
    <property type="match status" value="1"/>
</dbReference>
<dbReference type="InterPro" id="IPR006963">
    <property type="entry name" value="Mopterin_OxRdtase_4Fe-4S_dom"/>
</dbReference>
<dbReference type="PROSITE" id="PS51669">
    <property type="entry name" value="4FE4S_MOW_BIS_MGD"/>
    <property type="match status" value="1"/>
</dbReference>
<dbReference type="InterPro" id="IPR017900">
    <property type="entry name" value="4Fe4S_Fe_S_CS"/>
</dbReference>
<dbReference type="InterPro" id="IPR050123">
    <property type="entry name" value="Prok_molybdopt-oxidoreductase"/>
</dbReference>